<keyword evidence="2" id="KW-0732">Signal</keyword>
<evidence type="ECO:0008006" key="5">
    <source>
        <dbReference type="Google" id="ProtNLM"/>
    </source>
</evidence>
<feature type="chain" id="PRO_5012781447" description="Secreted protein" evidence="2">
    <location>
        <begin position="27"/>
        <end position="119"/>
    </location>
</feature>
<dbReference type="Proteomes" id="UP000197138">
    <property type="component" value="Unassembled WGS sequence"/>
</dbReference>
<organism evidence="3 4">
    <name type="scientific">Punica granatum</name>
    <name type="common">Pomegranate</name>
    <dbReference type="NCBI Taxonomy" id="22663"/>
    <lineage>
        <taxon>Eukaryota</taxon>
        <taxon>Viridiplantae</taxon>
        <taxon>Streptophyta</taxon>
        <taxon>Embryophyta</taxon>
        <taxon>Tracheophyta</taxon>
        <taxon>Spermatophyta</taxon>
        <taxon>Magnoliopsida</taxon>
        <taxon>eudicotyledons</taxon>
        <taxon>Gunneridae</taxon>
        <taxon>Pentapetalae</taxon>
        <taxon>rosids</taxon>
        <taxon>malvids</taxon>
        <taxon>Myrtales</taxon>
        <taxon>Lythraceae</taxon>
        <taxon>Punica</taxon>
    </lineage>
</organism>
<name>A0A218X199_PUNGR</name>
<keyword evidence="1" id="KW-0812">Transmembrane</keyword>
<keyword evidence="1" id="KW-0472">Membrane</keyword>
<evidence type="ECO:0000313" key="3">
    <source>
        <dbReference type="EMBL" id="OWM78714.1"/>
    </source>
</evidence>
<protein>
    <recommendedName>
        <fullName evidence="5">Secreted protein</fullName>
    </recommendedName>
</protein>
<sequence length="119" mass="13474">MEHHHSLTEEHIITLLLLLHMQEAAGTTEVKTAAAVEARRLFLILLVFCSGNASLRSFISRCYGKKNLKKYRIFFTGQRRVKTICLYICSQLTMNVLKEIIDRILGKGNHGEGNCPSGR</sequence>
<evidence type="ECO:0000256" key="1">
    <source>
        <dbReference type="SAM" id="Phobius"/>
    </source>
</evidence>
<feature type="transmembrane region" description="Helical" evidence="1">
    <location>
        <begin position="40"/>
        <end position="59"/>
    </location>
</feature>
<gene>
    <name evidence="3" type="ORF">CDL15_Pgr002885</name>
</gene>
<dbReference type="EMBL" id="MTKT01002492">
    <property type="protein sequence ID" value="OWM78714.1"/>
    <property type="molecule type" value="Genomic_DNA"/>
</dbReference>
<evidence type="ECO:0000313" key="4">
    <source>
        <dbReference type="Proteomes" id="UP000197138"/>
    </source>
</evidence>
<comment type="caution">
    <text evidence="3">The sequence shown here is derived from an EMBL/GenBank/DDBJ whole genome shotgun (WGS) entry which is preliminary data.</text>
</comment>
<dbReference type="AlphaFoldDB" id="A0A218X199"/>
<feature type="signal peptide" evidence="2">
    <location>
        <begin position="1"/>
        <end position="26"/>
    </location>
</feature>
<reference evidence="4" key="1">
    <citation type="journal article" date="2017" name="Plant J.">
        <title>The pomegranate (Punica granatum L.) genome and the genomics of punicalagin biosynthesis.</title>
        <authorList>
            <person name="Qin G."/>
            <person name="Xu C."/>
            <person name="Ming R."/>
            <person name="Tang H."/>
            <person name="Guyot R."/>
            <person name="Kramer E.M."/>
            <person name="Hu Y."/>
            <person name="Yi X."/>
            <person name="Qi Y."/>
            <person name="Xu X."/>
            <person name="Gao Z."/>
            <person name="Pan H."/>
            <person name="Jian J."/>
            <person name="Tian Y."/>
            <person name="Yue Z."/>
            <person name="Xu Y."/>
        </authorList>
    </citation>
    <scope>NUCLEOTIDE SEQUENCE [LARGE SCALE GENOMIC DNA]</scope>
    <source>
        <strain evidence="4">cv. Dabenzi</strain>
    </source>
</reference>
<evidence type="ECO:0000256" key="2">
    <source>
        <dbReference type="SAM" id="SignalP"/>
    </source>
</evidence>
<keyword evidence="1" id="KW-1133">Transmembrane helix</keyword>
<accession>A0A218X199</accession>
<proteinExistence type="predicted"/>